<keyword evidence="5" id="KW-0602">Photosynthesis</keyword>
<evidence type="ECO:0000256" key="6">
    <source>
        <dbReference type="ARBA" id="ARBA00022692"/>
    </source>
</evidence>
<dbReference type="Pfam" id="PF00796">
    <property type="entry name" value="PSI_8"/>
    <property type="match status" value="1"/>
</dbReference>
<keyword evidence="8 11" id="KW-1133">Transmembrane helix</keyword>
<feature type="transmembrane region" description="Helical" evidence="11">
    <location>
        <begin position="6"/>
        <end position="31"/>
    </location>
</feature>
<dbReference type="GO" id="GO:0031676">
    <property type="term" value="C:plasma membrane-derived thylakoid membrane"/>
    <property type="evidence" value="ECO:0007669"/>
    <property type="project" value="UniProtKB-SubCell"/>
</dbReference>
<name>A0A2W4WCZ4_9CYAN</name>
<reference evidence="12 13" key="2">
    <citation type="submission" date="2018-06" db="EMBL/GenBank/DDBJ databases">
        <title>Metagenomic assembly of (sub)arctic Cyanobacteria and their associated microbiome from non-axenic cultures.</title>
        <authorList>
            <person name="Baurain D."/>
        </authorList>
    </citation>
    <scope>NUCLEOTIDE SEQUENCE [LARGE SCALE GENOMIC DNA]</scope>
    <source>
        <strain evidence="12">ULC066bin1</strain>
    </source>
</reference>
<reference evidence="12 13" key="1">
    <citation type="submission" date="2018-04" db="EMBL/GenBank/DDBJ databases">
        <authorList>
            <person name="Go L.Y."/>
            <person name="Mitchell J.A."/>
        </authorList>
    </citation>
    <scope>NUCLEOTIDE SEQUENCE [LARGE SCALE GENOMIC DNA]</scope>
    <source>
        <strain evidence="12">ULC066bin1</strain>
    </source>
</reference>
<evidence type="ECO:0000256" key="8">
    <source>
        <dbReference type="ARBA" id="ARBA00022989"/>
    </source>
</evidence>
<evidence type="ECO:0000256" key="1">
    <source>
        <dbReference type="ARBA" id="ARBA00003541"/>
    </source>
</evidence>
<evidence type="ECO:0000256" key="2">
    <source>
        <dbReference type="ARBA" id="ARBA00004376"/>
    </source>
</evidence>
<dbReference type="AlphaFoldDB" id="A0A2W4WCZ4"/>
<sequence length="36" mass="4101">MTGYYAHYYVSFIFVPLAGVILPILAMGLLFNYVEN</sequence>
<protein>
    <recommendedName>
        <fullName evidence="4">Photosystem I reaction center subunit VIII</fullName>
    </recommendedName>
</protein>
<evidence type="ECO:0000256" key="3">
    <source>
        <dbReference type="ARBA" id="ARBA00005252"/>
    </source>
</evidence>
<evidence type="ECO:0000256" key="7">
    <source>
        <dbReference type="ARBA" id="ARBA00022836"/>
    </source>
</evidence>
<keyword evidence="9" id="KW-0793">Thylakoid</keyword>
<comment type="similarity">
    <text evidence="3">Belongs to the PsaI family.</text>
</comment>
<dbReference type="EMBL" id="QBML01000006">
    <property type="protein sequence ID" value="PZO42766.1"/>
    <property type="molecule type" value="Genomic_DNA"/>
</dbReference>
<keyword evidence="6 11" id="KW-0812">Transmembrane</keyword>
<evidence type="ECO:0000256" key="10">
    <source>
        <dbReference type="ARBA" id="ARBA00023136"/>
    </source>
</evidence>
<dbReference type="Proteomes" id="UP000249467">
    <property type="component" value="Unassembled WGS sequence"/>
</dbReference>
<proteinExistence type="inferred from homology"/>
<dbReference type="SUPFAM" id="SSF81540">
    <property type="entry name" value="Subunit VIII of photosystem I reaction centre, PsaI"/>
    <property type="match status" value="1"/>
</dbReference>
<keyword evidence="10 11" id="KW-0472">Membrane</keyword>
<keyword evidence="7" id="KW-0603">Photosystem I</keyword>
<dbReference type="InterPro" id="IPR001302">
    <property type="entry name" value="PSI_PsaI"/>
</dbReference>
<evidence type="ECO:0000256" key="11">
    <source>
        <dbReference type="SAM" id="Phobius"/>
    </source>
</evidence>
<dbReference type="GO" id="GO:0009522">
    <property type="term" value="C:photosystem I"/>
    <property type="evidence" value="ECO:0007669"/>
    <property type="project" value="UniProtKB-KW"/>
</dbReference>
<evidence type="ECO:0000256" key="5">
    <source>
        <dbReference type="ARBA" id="ARBA00022531"/>
    </source>
</evidence>
<dbReference type="GO" id="GO:0015979">
    <property type="term" value="P:photosynthesis"/>
    <property type="evidence" value="ECO:0007669"/>
    <property type="project" value="UniProtKB-KW"/>
</dbReference>
<evidence type="ECO:0000313" key="13">
    <source>
        <dbReference type="Proteomes" id="UP000249467"/>
    </source>
</evidence>
<evidence type="ECO:0000256" key="4">
    <source>
        <dbReference type="ARBA" id="ARBA00019929"/>
    </source>
</evidence>
<comment type="caution">
    <text evidence="12">The sequence shown here is derived from an EMBL/GenBank/DDBJ whole genome shotgun (WGS) entry which is preliminary data.</text>
</comment>
<comment type="subcellular location">
    <subcellularLocation>
        <location evidence="2">Cellular thylakoid membrane</location>
        <topology evidence="2">Single-pass membrane protein</topology>
    </subcellularLocation>
</comment>
<accession>A0A2W4WCZ4</accession>
<evidence type="ECO:0000256" key="9">
    <source>
        <dbReference type="ARBA" id="ARBA00023078"/>
    </source>
</evidence>
<organism evidence="12 13">
    <name type="scientific">Pseudanabaena frigida</name>
    <dbReference type="NCBI Taxonomy" id="945775"/>
    <lineage>
        <taxon>Bacteria</taxon>
        <taxon>Bacillati</taxon>
        <taxon>Cyanobacteriota</taxon>
        <taxon>Cyanophyceae</taxon>
        <taxon>Pseudanabaenales</taxon>
        <taxon>Pseudanabaenaceae</taxon>
        <taxon>Pseudanabaena</taxon>
    </lineage>
</organism>
<dbReference type="InterPro" id="IPR036357">
    <property type="entry name" value="PSI_PsaI_sf"/>
</dbReference>
<evidence type="ECO:0000313" key="12">
    <source>
        <dbReference type="EMBL" id="PZO42766.1"/>
    </source>
</evidence>
<gene>
    <name evidence="12" type="ORF">DCF19_06925</name>
</gene>
<comment type="function">
    <text evidence="1">May help in the organization of the PsaL subunit.</text>
</comment>